<gene>
    <name evidence="2" type="ORF">FO440_16675</name>
</gene>
<comment type="caution">
    <text evidence="2">The sequence shown here is derived from an EMBL/GenBank/DDBJ whole genome shotgun (WGS) entry which is preliminary data.</text>
</comment>
<name>A0A556MHR1_9SPHI</name>
<keyword evidence="1" id="KW-0472">Membrane</keyword>
<keyword evidence="1" id="KW-0812">Transmembrane</keyword>
<dbReference type="OrthoDB" id="4547866at2"/>
<evidence type="ECO:0000313" key="3">
    <source>
        <dbReference type="Proteomes" id="UP000318733"/>
    </source>
</evidence>
<dbReference type="AlphaFoldDB" id="A0A556MHR1"/>
<dbReference type="RefSeq" id="WP_144249419.1">
    <property type="nucleotide sequence ID" value="NZ_VLPK01000003.1"/>
</dbReference>
<reference evidence="2 3" key="1">
    <citation type="submission" date="2019-07" db="EMBL/GenBank/DDBJ databases">
        <authorList>
            <person name="Huq M.A."/>
        </authorList>
    </citation>
    <scope>NUCLEOTIDE SEQUENCE [LARGE SCALE GENOMIC DNA]</scope>
    <source>
        <strain evidence="2 3">MAH-19</strain>
    </source>
</reference>
<dbReference type="Gene3D" id="3.40.50.360">
    <property type="match status" value="1"/>
</dbReference>
<dbReference type="InterPro" id="IPR029039">
    <property type="entry name" value="Flavoprotein-like_sf"/>
</dbReference>
<keyword evidence="3" id="KW-1185">Reference proteome</keyword>
<organism evidence="2 3">
    <name type="scientific">Mucilaginibacter corticis</name>
    <dbReference type="NCBI Taxonomy" id="2597670"/>
    <lineage>
        <taxon>Bacteria</taxon>
        <taxon>Pseudomonadati</taxon>
        <taxon>Bacteroidota</taxon>
        <taxon>Sphingobacteriia</taxon>
        <taxon>Sphingobacteriales</taxon>
        <taxon>Sphingobacteriaceae</taxon>
        <taxon>Mucilaginibacter</taxon>
    </lineage>
</organism>
<dbReference type="Proteomes" id="UP000318733">
    <property type="component" value="Unassembled WGS sequence"/>
</dbReference>
<evidence type="ECO:0000313" key="2">
    <source>
        <dbReference type="EMBL" id="TSJ39382.1"/>
    </source>
</evidence>
<feature type="transmembrane region" description="Helical" evidence="1">
    <location>
        <begin position="259"/>
        <end position="282"/>
    </location>
</feature>
<protein>
    <recommendedName>
        <fullName evidence="4">Dialkylresorcinol condensing enzyme DarA</fullName>
    </recommendedName>
</protein>
<evidence type="ECO:0008006" key="4">
    <source>
        <dbReference type="Google" id="ProtNLM"/>
    </source>
</evidence>
<evidence type="ECO:0000256" key="1">
    <source>
        <dbReference type="SAM" id="Phobius"/>
    </source>
</evidence>
<dbReference type="SUPFAM" id="SSF52218">
    <property type="entry name" value="Flavoproteins"/>
    <property type="match status" value="1"/>
</dbReference>
<accession>A0A556MHR1</accession>
<dbReference type="EMBL" id="VLPK01000003">
    <property type="protein sequence ID" value="TSJ39382.1"/>
    <property type="molecule type" value="Genomic_DNA"/>
</dbReference>
<keyword evidence="1" id="KW-1133">Transmembrane helix</keyword>
<proteinExistence type="predicted"/>
<sequence length="299" mass="34009">MSKKVLAIYYSQSGQLGEIIDNFTQPLIDAGITVEKVRVRLVNEPNFPWTADTFFSVMPDCQLDVPAELQPFILKEQKYDLVILGYQAWFLSPSIPFNSLLQNAELRAVLKDTPVITATGARNMWLSAFVRVKKLIHATGAKIVGNIALVDTHPNPVSFITIFHWMLHGKKDSYLNIFPPPGVSDADIKYTKVFGESVIPHLLDNNWDGLQGELDVNKAVVLNYNLMVIESTASKIFKVWANFIAKRKNKLPWIRAYKYYLLIAFFVGAPILITLDAILFRFTSPKRIRAKKQYYLNLN</sequence>